<evidence type="ECO:0000256" key="1">
    <source>
        <dbReference type="SAM" id="MobiDB-lite"/>
    </source>
</evidence>
<protein>
    <submittedName>
        <fullName evidence="2">Uncharacterized protein</fullName>
    </submittedName>
</protein>
<dbReference type="VEuPathDB" id="FungiDB:DFL_009041"/>
<feature type="region of interest" description="Disordered" evidence="1">
    <location>
        <begin position="1"/>
        <end position="22"/>
    </location>
</feature>
<evidence type="ECO:0000313" key="3">
    <source>
        <dbReference type="Proteomes" id="UP000283090"/>
    </source>
</evidence>
<dbReference type="EMBL" id="SAEB01000012">
    <property type="protein sequence ID" value="RVD81166.1"/>
    <property type="molecule type" value="Genomic_DNA"/>
</dbReference>
<evidence type="ECO:0000313" key="2">
    <source>
        <dbReference type="EMBL" id="RVD81166.1"/>
    </source>
</evidence>
<dbReference type="OrthoDB" id="4175433at2759"/>
<gene>
    <name evidence="2" type="ORF">DFL_009041</name>
</gene>
<organism evidence="2 3">
    <name type="scientific">Arthrobotrys flagrans</name>
    <name type="common">Nematode-trapping fungus</name>
    <name type="synonym">Trichothecium flagrans</name>
    <dbReference type="NCBI Taxonomy" id="97331"/>
    <lineage>
        <taxon>Eukaryota</taxon>
        <taxon>Fungi</taxon>
        <taxon>Dikarya</taxon>
        <taxon>Ascomycota</taxon>
        <taxon>Pezizomycotina</taxon>
        <taxon>Orbiliomycetes</taxon>
        <taxon>Orbiliales</taxon>
        <taxon>Orbiliaceae</taxon>
        <taxon>Arthrobotrys</taxon>
    </lineage>
</organism>
<dbReference type="Proteomes" id="UP000283090">
    <property type="component" value="Unassembled WGS sequence"/>
</dbReference>
<name>A0A436ZQS2_ARTFL</name>
<dbReference type="AlphaFoldDB" id="A0A436ZQS2"/>
<dbReference type="RefSeq" id="XP_067486710.1">
    <property type="nucleotide sequence ID" value="XM_067638865.1"/>
</dbReference>
<comment type="caution">
    <text evidence="2">The sequence shown here is derived from an EMBL/GenBank/DDBJ whole genome shotgun (WGS) entry which is preliminary data.</text>
</comment>
<reference evidence="2 3" key="1">
    <citation type="submission" date="2019-01" db="EMBL/GenBank/DDBJ databases">
        <title>Intercellular communication is required for trap formation in the nematode-trapping fungus Duddingtonia flagrans.</title>
        <authorList>
            <person name="Youssar L."/>
            <person name="Wernet V."/>
            <person name="Hensel N."/>
            <person name="Hildebrandt H.-G."/>
            <person name="Fischer R."/>
        </authorList>
    </citation>
    <scope>NUCLEOTIDE SEQUENCE [LARGE SCALE GENOMIC DNA]</scope>
    <source>
        <strain evidence="2 3">CBS H-5679</strain>
    </source>
</reference>
<dbReference type="GeneID" id="93591352"/>
<accession>A0A436ZQS2</accession>
<sequence length="114" mass="13066">MEASTNPSPAGTPAPEEREKQYQDAFAWDLDRESDLNQPWRAYWPPQNIEAFTEEELKERPWLTWTRDPNKPNDKPWYQWVNDFGRMTAIECSSDCPNCGGRGCHVCSTAAEGG</sequence>
<proteinExistence type="predicted"/>
<keyword evidence="3" id="KW-1185">Reference proteome</keyword>